<evidence type="ECO:0000259" key="4">
    <source>
        <dbReference type="PROSITE" id="PS50002"/>
    </source>
</evidence>
<keyword evidence="6" id="KW-1185">Reference proteome</keyword>
<feature type="compositionally biased region" description="Polar residues" evidence="3">
    <location>
        <begin position="75"/>
        <end position="87"/>
    </location>
</feature>
<dbReference type="Proteomes" id="UP001165289">
    <property type="component" value="Unassembled WGS sequence"/>
</dbReference>
<keyword evidence="1 2" id="KW-0728">SH3 domain</keyword>
<dbReference type="PROSITE" id="PS50002">
    <property type="entry name" value="SH3"/>
    <property type="match status" value="1"/>
</dbReference>
<evidence type="ECO:0000256" key="1">
    <source>
        <dbReference type="ARBA" id="ARBA00022443"/>
    </source>
</evidence>
<protein>
    <submittedName>
        <fullName evidence="5">Cortactin</fullName>
    </submittedName>
</protein>
<organism evidence="5 6">
    <name type="scientific">Oopsacas minuta</name>
    <dbReference type="NCBI Taxonomy" id="111878"/>
    <lineage>
        <taxon>Eukaryota</taxon>
        <taxon>Metazoa</taxon>
        <taxon>Porifera</taxon>
        <taxon>Hexactinellida</taxon>
        <taxon>Hexasterophora</taxon>
        <taxon>Lyssacinosida</taxon>
        <taxon>Leucopsacidae</taxon>
        <taxon>Oopsacas</taxon>
    </lineage>
</organism>
<proteinExistence type="predicted"/>
<dbReference type="GO" id="GO:0030864">
    <property type="term" value="C:cortical actin cytoskeleton"/>
    <property type="evidence" value="ECO:0007669"/>
    <property type="project" value="TreeGrafter"/>
</dbReference>
<dbReference type="InterPro" id="IPR001452">
    <property type="entry name" value="SH3_domain"/>
</dbReference>
<dbReference type="SUPFAM" id="SSF50044">
    <property type="entry name" value="SH3-domain"/>
    <property type="match status" value="1"/>
</dbReference>
<dbReference type="PANTHER" id="PTHR10829:SF25">
    <property type="entry name" value="DREBRIN-LIKE PROTEIN"/>
    <property type="match status" value="1"/>
</dbReference>
<dbReference type="FunFam" id="2.30.30.40:FF:000046">
    <property type="entry name" value="Drebrin-like protein isoform B"/>
    <property type="match status" value="1"/>
</dbReference>
<accession>A0AAV7KNG8</accession>
<reference evidence="5 6" key="1">
    <citation type="journal article" date="2023" name="BMC Biol.">
        <title>The compact genome of the sponge Oopsacas minuta (Hexactinellida) is lacking key metazoan core genes.</title>
        <authorList>
            <person name="Santini S."/>
            <person name="Schenkelaars Q."/>
            <person name="Jourda C."/>
            <person name="Duchesne M."/>
            <person name="Belahbib H."/>
            <person name="Rocher C."/>
            <person name="Selva M."/>
            <person name="Riesgo A."/>
            <person name="Vervoort M."/>
            <person name="Leys S.P."/>
            <person name="Kodjabachian L."/>
            <person name="Le Bivic A."/>
            <person name="Borchiellini C."/>
            <person name="Claverie J.M."/>
            <person name="Renard E."/>
        </authorList>
    </citation>
    <scope>NUCLEOTIDE SEQUENCE [LARGE SCALE GENOMIC DNA]</scope>
    <source>
        <strain evidence="5">SPO-2</strain>
    </source>
</reference>
<dbReference type="PANTHER" id="PTHR10829">
    <property type="entry name" value="CORTACTIN AND DREBRIN"/>
    <property type="match status" value="1"/>
</dbReference>
<feature type="compositionally biased region" description="Pro residues" evidence="3">
    <location>
        <begin position="22"/>
        <end position="32"/>
    </location>
</feature>
<dbReference type="GO" id="GO:0030833">
    <property type="term" value="P:regulation of actin filament polymerization"/>
    <property type="evidence" value="ECO:0007669"/>
    <property type="project" value="TreeGrafter"/>
</dbReference>
<dbReference type="Gene3D" id="2.30.30.40">
    <property type="entry name" value="SH3 Domains"/>
    <property type="match status" value="1"/>
</dbReference>
<sequence>MEISTPIETVQAPAPVSQPRLPYNPPLPPIPTQQPIDDPEALYEEPPVTQEYPNEQTYFEPTADNEEATYESVPEPQQTIQQPDDIASGSTTARAVFDYQATDEDELTFDVNDVINNIEQIDEGWWVGEFNGVRGLFPANYVELI</sequence>
<feature type="domain" description="SH3" evidence="4">
    <location>
        <begin position="88"/>
        <end position="145"/>
    </location>
</feature>
<dbReference type="AlphaFoldDB" id="A0AAV7KNG8"/>
<dbReference type="GO" id="GO:0030427">
    <property type="term" value="C:site of polarized growth"/>
    <property type="evidence" value="ECO:0007669"/>
    <property type="project" value="TreeGrafter"/>
</dbReference>
<dbReference type="Pfam" id="PF14604">
    <property type="entry name" value="SH3_9"/>
    <property type="match status" value="1"/>
</dbReference>
<evidence type="ECO:0000313" key="6">
    <source>
        <dbReference type="Proteomes" id="UP001165289"/>
    </source>
</evidence>
<evidence type="ECO:0000313" key="5">
    <source>
        <dbReference type="EMBL" id="KAI6661384.1"/>
    </source>
</evidence>
<evidence type="ECO:0000256" key="2">
    <source>
        <dbReference type="PROSITE-ProRule" id="PRU00192"/>
    </source>
</evidence>
<gene>
    <name evidence="5" type="ORF">LOD99_9967</name>
</gene>
<feature type="region of interest" description="Disordered" evidence="3">
    <location>
        <begin position="64"/>
        <end position="87"/>
    </location>
</feature>
<comment type="caution">
    <text evidence="5">The sequence shown here is derived from an EMBL/GenBank/DDBJ whole genome shotgun (WGS) entry which is preliminary data.</text>
</comment>
<dbReference type="EMBL" id="JAKMXF010000012">
    <property type="protein sequence ID" value="KAI6661384.1"/>
    <property type="molecule type" value="Genomic_DNA"/>
</dbReference>
<dbReference type="GO" id="GO:0005884">
    <property type="term" value="C:actin filament"/>
    <property type="evidence" value="ECO:0007669"/>
    <property type="project" value="TreeGrafter"/>
</dbReference>
<dbReference type="PRINTS" id="PR00452">
    <property type="entry name" value="SH3DOMAIN"/>
</dbReference>
<feature type="region of interest" description="Disordered" evidence="3">
    <location>
        <begin position="1"/>
        <end position="45"/>
    </location>
</feature>
<dbReference type="InterPro" id="IPR036028">
    <property type="entry name" value="SH3-like_dom_sf"/>
</dbReference>
<evidence type="ECO:0000256" key="3">
    <source>
        <dbReference type="SAM" id="MobiDB-lite"/>
    </source>
</evidence>
<dbReference type="GO" id="GO:0051015">
    <property type="term" value="F:actin filament binding"/>
    <property type="evidence" value="ECO:0007669"/>
    <property type="project" value="TreeGrafter"/>
</dbReference>
<dbReference type="SMART" id="SM00326">
    <property type="entry name" value="SH3"/>
    <property type="match status" value="1"/>
</dbReference>
<name>A0AAV7KNG8_9METZ</name>